<evidence type="ECO:0000313" key="7">
    <source>
        <dbReference type="Proteomes" id="UP001632038"/>
    </source>
</evidence>
<gene>
    <name evidence="6" type="ORF">CASFOL_028589</name>
</gene>
<dbReference type="SMART" id="SM00657">
    <property type="entry name" value="RPOL4c"/>
    <property type="match status" value="1"/>
</dbReference>
<keyword evidence="2" id="KW-0539">Nucleus</keyword>
<dbReference type="InterPro" id="IPR045222">
    <property type="entry name" value="Rpb4-like"/>
</dbReference>
<evidence type="ECO:0000256" key="2">
    <source>
        <dbReference type="ARBA" id="ARBA00023242"/>
    </source>
</evidence>
<reference evidence="7" key="1">
    <citation type="journal article" date="2024" name="IScience">
        <title>Strigolactones Initiate the Formation of Haustorium-like Structures in Castilleja.</title>
        <authorList>
            <person name="Buerger M."/>
            <person name="Peterson D."/>
            <person name="Chory J."/>
        </authorList>
    </citation>
    <scope>NUCLEOTIDE SEQUENCE [LARGE SCALE GENOMIC DNA]</scope>
</reference>
<evidence type="ECO:0000256" key="3">
    <source>
        <dbReference type="ARBA" id="ARBA00025724"/>
    </source>
</evidence>
<accession>A0ABD3CD25</accession>
<dbReference type="AlphaFoldDB" id="A0ABD3CD25"/>
<dbReference type="InterPro" id="IPR038324">
    <property type="entry name" value="Rpb4/RPC9_sf"/>
</dbReference>
<dbReference type="InterPro" id="IPR005574">
    <property type="entry name" value="Rpb4/RPC9"/>
</dbReference>
<proteinExistence type="inferred from homology"/>
<organism evidence="6 7">
    <name type="scientific">Castilleja foliolosa</name>
    <dbReference type="NCBI Taxonomy" id="1961234"/>
    <lineage>
        <taxon>Eukaryota</taxon>
        <taxon>Viridiplantae</taxon>
        <taxon>Streptophyta</taxon>
        <taxon>Embryophyta</taxon>
        <taxon>Tracheophyta</taxon>
        <taxon>Spermatophyta</taxon>
        <taxon>Magnoliopsida</taxon>
        <taxon>eudicotyledons</taxon>
        <taxon>Gunneridae</taxon>
        <taxon>Pentapetalae</taxon>
        <taxon>asterids</taxon>
        <taxon>lamiids</taxon>
        <taxon>Lamiales</taxon>
        <taxon>Orobanchaceae</taxon>
        <taxon>Pedicularideae</taxon>
        <taxon>Castillejinae</taxon>
        <taxon>Castilleja</taxon>
    </lineage>
</organism>
<comment type="caution">
    <text evidence="6">The sequence shown here is derived from an EMBL/GenBank/DDBJ whole genome shotgun (WGS) entry which is preliminary data.</text>
</comment>
<dbReference type="InterPro" id="IPR006590">
    <property type="entry name" value="RNA_pol_Rpb4/RPC9_core"/>
</dbReference>
<dbReference type="PANTHER" id="PTHR21297">
    <property type="entry name" value="DNA-DIRECTED RNA POLYMERASE II"/>
    <property type="match status" value="1"/>
</dbReference>
<evidence type="ECO:0000313" key="6">
    <source>
        <dbReference type="EMBL" id="KAL3627226.1"/>
    </source>
</evidence>
<dbReference type="Pfam" id="PF03874">
    <property type="entry name" value="RNA_pol_Rpb4"/>
    <property type="match status" value="1"/>
</dbReference>
<comment type="subcellular location">
    <subcellularLocation>
        <location evidence="1">Nucleus</location>
    </subcellularLocation>
</comment>
<evidence type="ECO:0000256" key="4">
    <source>
        <dbReference type="SAM" id="MobiDB-lite"/>
    </source>
</evidence>
<dbReference type="Proteomes" id="UP001632038">
    <property type="component" value="Unassembled WGS sequence"/>
</dbReference>
<dbReference type="InterPro" id="IPR010997">
    <property type="entry name" value="HRDC-like_sf"/>
</dbReference>
<evidence type="ECO:0000256" key="1">
    <source>
        <dbReference type="ARBA" id="ARBA00004123"/>
    </source>
</evidence>
<dbReference type="Gene3D" id="1.20.1250.40">
    <property type="match status" value="1"/>
</dbReference>
<feature type="region of interest" description="Disordered" evidence="4">
    <location>
        <begin position="1"/>
        <end position="96"/>
    </location>
</feature>
<keyword evidence="7" id="KW-1185">Reference proteome</keyword>
<sequence>MAEKGGKGYVPATRGKSSFKSPVGNGDNSVNGNSSGKSKGKGKKVQFDSEDSLEDSIPTSNGRADTPASKGGKGDKVANGSKKSTKKAPSPLERKIDQELPQKSLCLMDCEAAEILQGIQEQMVILSQDPDIKIPVSFNTGLTYAQRSGSQVKPETVKRILEPLKKHGVSEIEICLIVNICPETVDEVFALIPALKPKMSKLKDPLRIALSELTNLKEALASLKRSRV</sequence>
<feature type="domain" description="RNA polymerase Rpb4/RPC9 core" evidence="5">
    <location>
        <begin position="97"/>
        <end position="220"/>
    </location>
</feature>
<dbReference type="GO" id="GO:0005634">
    <property type="term" value="C:nucleus"/>
    <property type="evidence" value="ECO:0007669"/>
    <property type="project" value="UniProtKB-SubCell"/>
</dbReference>
<comment type="similarity">
    <text evidence="3">Belongs to the eukaryotic RPB4 RNA polymerase subunit family.</text>
</comment>
<feature type="compositionally biased region" description="Low complexity" evidence="4">
    <location>
        <begin position="23"/>
        <end position="37"/>
    </location>
</feature>
<evidence type="ECO:0000259" key="5">
    <source>
        <dbReference type="SMART" id="SM00657"/>
    </source>
</evidence>
<dbReference type="SUPFAM" id="SSF47819">
    <property type="entry name" value="HRDC-like"/>
    <property type="match status" value="1"/>
</dbReference>
<name>A0ABD3CD25_9LAMI</name>
<protein>
    <recommendedName>
        <fullName evidence="5">RNA polymerase Rpb4/RPC9 core domain-containing protein</fullName>
    </recommendedName>
</protein>
<dbReference type="EMBL" id="JAVIJP010000039">
    <property type="protein sequence ID" value="KAL3627226.1"/>
    <property type="molecule type" value="Genomic_DNA"/>
</dbReference>